<dbReference type="EMBL" id="FO117587">
    <property type="protein sequence ID" value="CCF99699.1"/>
    <property type="molecule type" value="Genomic_DNA"/>
</dbReference>
<keyword evidence="3 7" id="KW-0863">Zinc-finger</keyword>
<evidence type="ECO:0000256" key="7">
    <source>
        <dbReference type="HAMAP-Rule" id="MF_00017"/>
    </source>
</evidence>
<keyword evidence="6 7" id="KW-0234">DNA repair</keyword>
<dbReference type="InterPro" id="IPR000093">
    <property type="entry name" value="DNA_Rcmb_RecR"/>
</dbReference>
<keyword evidence="1 7" id="KW-0479">Metal-binding</keyword>
<evidence type="ECO:0000259" key="8">
    <source>
        <dbReference type="PROSITE" id="PS50880"/>
    </source>
</evidence>
<keyword evidence="2 7" id="KW-0227">DNA damage</keyword>
<dbReference type="Pfam" id="PF21176">
    <property type="entry name" value="RecR_HhH"/>
    <property type="match status" value="1"/>
</dbReference>
<dbReference type="InterPro" id="IPR023627">
    <property type="entry name" value="Rcmb_RecR"/>
</dbReference>
<name>H6RF88_9BACT</name>
<dbReference type="Pfam" id="PF02132">
    <property type="entry name" value="RecR_ZnF"/>
    <property type="match status" value="1"/>
</dbReference>
<evidence type="ECO:0000256" key="6">
    <source>
        <dbReference type="ARBA" id="ARBA00023204"/>
    </source>
</evidence>
<dbReference type="Pfam" id="PF13662">
    <property type="entry name" value="Toprim_4"/>
    <property type="match status" value="1"/>
</dbReference>
<dbReference type="HAMAP" id="MF_00017">
    <property type="entry name" value="RecR"/>
    <property type="match status" value="1"/>
</dbReference>
<reference evidence="9" key="1">
    <citation type="journal article" date="2012" name="Environ. Microbiol.">
        <title>Genomic content of uncultured Bacteroidetes from contrasting oceanic provinces in the North Atlantic Ocean.</title>
        <authorList>
            <person name="Gomez-Pereira P.R."/>
            <person name="Schuler M."/>
            <person name="Fuchs B.M."/>
            <person name="Bennke C."/>
            <person name="Teeling H."/>
            <person name="Waldmann J."/>
            <person name="Richter M."/>
            <person name="Barbe V."/>
            <person name="Bataille E."/>
            <person name="Glockner F.O."/>
            <person name="Amann R."/>
        </authorList>
    </citation>
    <scope>NUCLEOTIDE SEQUENCE</scope>
</reference>
<dbReference type="GO" id="GO:0003677">
    <property type="term" value="F:DNA binding"/>
    <property type="evidence" value="ECO:0007669"/>
    <property type="project" value="UniProtKB-UniRule"/>
</dbReference>
<dbReference type="Gene3D" id="1.10.8.420">
    <property type="entry name" value="RecR Domain 1"/>
    <property type="match status" value="1"/>
</dbReference>
<evidence type="ECO:0000256" key="4">
    <source>
        <dbReference type="ARBA" id="ARBA00022833"/>
    </source>
</evidence>
<dbReference type="AlphaFoldDB" id="H6RF88"/>
<evidence type="ECO:0000256" key="3">
    <source>
        <dbReference type="ARBA" id="ARBA00022771"/>
    </source>
</evidence>
<evidence type="ECO:0000256" key="1">
    <source>
        <dbReference type="ARBA" id="ARBA00022723"/>
    </source>
</evidence>
<gene>
    <name evidence="7 9" type="primary">recR</name>
    <name evidence="9" type="ORF">VIS_S18BRA80027</name>
</gene>
<dbReference type="SUPFAM" id="SSF111304">
    <property type="entry name" value="Recombination protein RecR"/>
    <property type="match status" value="1"/>
</dbReference>
<dbReference type="Gene3D" id="3.30.60.80">
    <property type="match status" value="1"/>
</dbReference>
<dbReference type="PANTHER" id="PTHR30446:SF0">
    <property type="entry name" value="RECOMBINATION PROTEIN RECR"/>
    <property type="match status" value="1"/>
</dbReference>
<dbReference type="InterPro" id="IPR034137">
    <property type="entry name" value="TOPRIM_RecR"/>
</dbReference>
<dbReference type="CDD" id="cd01025">
    <property type="entry name" value="TOPRIM_recR"/>
    <property type="match status" value="1"/>
</dbReference>
<evidence type="ECO:0000256" key="5">
    <source>
        <dbReference type="ARBA" id="ARBA00023172"/>
    </source>
</evidence>
<keyword evidence="4 7" id="KW-0862">Zinc</keyword>
<sequence length="205" mass="23038">MEIPSSLVQKAVDEIAQLPGIGRRSALRIVLHLLRQPKDFSERLSGAIATLREQIRYCTTCHNISDEEQCSICSSPMRERNIICLVEDIRDVMAIESTGQFKGLYHVLGGKIAPIEGIGPQQLNIDALISRVENENIEEIIFALSSTMEGDTTNYYIFKKLNMFKLRFSAISRGIGIGDELEYADELTLGRSISQRIPFEISMKN</sequence>
<evidence type="ECO:0000313" key="9">
    <source>
        <dbReference type="EMBL" id="CCF99699.1"/>
    </source>
</evidence>
<dbReference type="GO" id="GO:0006281">
    <property type="term" value="P:DNA repair"/>
    <property type="evidence" value="ECO:0007669"/>
    <property type="project" value="UniProtKB-UniRule"/>
</dbReference>
<dbReference type="InterPro" id="IPR015967">
    <property type="entry name" value="Rcmb_RecR_Znf"/>
</dbReference>
<keyword evidence="5 7" id="KW-0233">DNA recombination</keyword>
<dbReference type="SMART" id="SM00493">
    <property type="entry name" value="TOPRIM"/>
    <property type="match status" value="1"/>
</dbReference>
<dbReference type="GO" id="GO:0008270">
    <property type="term" value="F:zinc ion binding"/>
    <property type="evidence" value="ECO:0007669"/>
    <property type="project" value="UniProtKB-KW"/>
</dbReference>
<feature type="domain" description="Toprim" evidence="8">
    <location>
        <begin position="81"/>
        <end position="176"/>
    </location>
</feature>
<proteinExistence type="inferred from homology"/>
<reference evidence="9" key="2">
    <citation type="submission" date="2012-02" db="EMBL/GenBank/DDBJ databases">
        <authorList>
            <person name="Genoscope - CEA"/>
        </authorList>
    </citation>
    <scope>NUCLEOTIDE SEQUENCE</scope>
</reference>
<dbReference type="GO" id="GO:0006310">
    <property type="term" value="P:DNA recombination"/>
    <property type="evidence" value="ECO:0007669"/>
    <property type="project" value="UniProtKB-UniRule"/>
</dbReference>
<dbReference type="Pfam" id="PF21175">
    <property type="entry name" value="RecR_C"/>
    <property type="match status" value="1"/>
</dbReference>
<dbReference type="NCBIfam" id="TIGR00615">
    <property type="entry name" value="recR"/>
    <property type="match status" value="1"/>
</dbReference>
<comment type="function">
    <text evidence="7">May play a role in DNA repair. It seems to be involved in an RecBC-independent recombinational process of DNA repair. It may act with RecF and RecO.</text>
</comment>
<protein>
    <recommendedName>
        <fullName evidence="7">Recombination protein RecR</fullName>
    </recommendedName>
</protein>
<accession>H6RF88</accession>
<dbReference type="PANTHER" id="PTHR30446">
    <property type="entry name" value="RECOMBINATION PROTEIN RECR"/>
    <property type="match status" value="1"/>
</dbReference>
<dbReference type="Gene3D" id="3.40.1360.10">
    <property type="match status" value="1"/>
</dbReference>
<organism evidence="9">
    <name type="scientific">uncultured Flavobacteriia bacterium</name>
    <dbReference type="NCBI Taxonomy" id="212695"/>
    <lineage>
        <taxon>Bacteria</taxon>
        <taxon>Pseudomonadati</taxon>
        <taxon>Bacteroidota</taxon>
        <taxon>Flavobacteriia</taxon>
        <taxon>environmental samples</taxon>
    </lineage>
</organism>
<feature type="zinc finger region" description="C4-type" evidence="7">
    <location>
        <begin position="58"/>
        <end position="73"/>
    </location>
</feature>
<dbReference type="InterPro" id="IPR006171">
    <property type="entry name" value="TOPRIM_dom"/>
</dbReference>
<evidence type="ECO:0000256" key="2">
    <source>
        <dbReference type="ARBA" id="ARBA00022763"/>
    </source>
</evidence>
<dbReference type="PROSITE" id="PS50880">
    <property type="entry name" value="TOPRIM"/>
    <property type="match status" value="1"/>
</dbReference>
<comment type="similarity">
    <text evidence="7">Belongs to the RecR family.</text>
</comment>